<feature type="domain" description="Homologous recombination OB-fold protein OB-fold" evidence="2">
    <location>
        <begin position="178"/>
        <end position="262"/>
    </location>
</feature>
<dbReference type="Pfam" id="PF15072">
    <property type="entry name" value="HROB"/>
    <property type="match status" value="1"/>
</dbReference>
<dbReference type="AlphaFoldDB" id="A0A6L2M1W9"/>
<sequence length="271" mass="29603">MACSVPHSDDEIQAFVQKLIDEDMVHQKAILDLVFLDIDDSDIHLTPVVRSSSSTHVVPSPYTLNSVRIIPGPTGIVQLSSSTRIETSSSIPNSVRIILGLASIVQQAKLFKEKIFILDSDGALMSTQEYMQKLVEDVCEDDDFKSGAWVSATNYVNAYGGTVTGCLEDIDNNLKKGKLEQVVAIVKSCSFNVLGDLTVTMKDLSGIIPETLHYKVIREGGYGKYIIVGAAMILANVLIFSPKPSMHYLNITRRNVFKVFRKNTVSGSGSG</sequence>
<protein>
    <recommendedName>
        <fullName evidence="2">Homologous recombination OB-fold protein OB-fold domain-containing protein</fullName>
    </recommendedName>
</protein>
<dbReference type="PANTHER" id="PTHR14523">
    <property type="entry name" value="UNCHARACTERIZED PROTEIN C17ORF53 HOMOLOG"/>
    <property type="match status" value="1"/>
</dbReference>
<keyword evidence="1" id="KW-0472">Membrane</keyword>
<reference evidence="3" key="1">
    <citation type="journal article" date="2019" name="Sci. Rep.">
        <title>Draft genome of Tanacetum cinerariifolium, the natural source of mosquito coil.</title>
        <authorList>
            <person name="Yamashiro T."/>
            <person name="Shiraishi A."/>
            <person name="Satake H."/>
            <person name="Nakayama K."/>
        </authorList>
    </citation>
    <scope>NUCLEOTIDE SEQUENCE</scope>
</reference>
<proteinExistence type="predicted"/>
<evidence type="ECO:0000259" key="2">
    <source>
        <dbReference type="Pfam" id="PF15072"/>
    </source>
</evidence>
<gene>
    <name evidence="3" type="ORF">Tci_039976</name>
</gene>
<dbReference type="GO" id="GO:0000725">
    <property type="term" value="P:recombinational repair"/>
    <property type="evidence" value="ECO:0007669"/>
    <property type="project" value="InterPro"/>
</dbReference>
<evidence type="ECO:0000313" key="3">
    <source>
        <dbReference type="EMBL" id="GEU67998.1"/>
    </source>
</evidence>
<comment type="caution">
    <text evidence="3">The sequence shown here is derived from an EMBL/GenBank/DDBJ whole genome shotgun (WGS) entry which is preliminary data.</text>
</comment>
<dbReference type="PANTHER" id="PTHR14523:SF1">
    <property type="entry name" value="HOMOLOGOUS RECOMBINATION OB-FOLD PROTEIN"/>
    <property type="match status" value="1"/>
</dbReference>
<name>A0A6L2M1W9_TANCI</name>
<accession>A0A6L2M1W9</accession>
<dbReference type="InterPro" id="IPR058570">
    <property type="entry name" value="HROB_OB"/>
</dbReference>
<evidence type="ECO:0000256" key="1">
    <source>
        <dbReference type="SAM" id="Phobius"/>
    </source>
</evidence>
<organism evidence="3">
    <name type="scientific">Tanacetum cinerariifolium</name>
    <name type="common">Dalmatian daisy</name>
    <name type="synonym">Chrysanthemum cinerariifolium</name>
    <dbReference type="NCBI Taxonomy" id="118510"/>
    <lineage>
        <taxon>Eukaryota</taxon>
        <taxon>Viridiplantae</taxon>
        <taxon>Streptophyta</taxon>
        <taxon>Embryophyta</taxon>
        <taxon>Tracheophyta</taxon>
        <taxon>Spermatophyta</taxon>
        <taxon>Magnoliopsida</taxon>
        <taxon>eudicotyledons</taxon>
        <taxon>Gunneridae</taxon>
        <taxon>Pentapetalae</taxon>
        <taxon>asterids</taxon>
        <taxon>campanulids</taxon>
        <taxon>Asterales</taxon>
        <taxon>Asteraceae</taxon>
        <taxon>Asteroideae</taxon>
        <taxon>Anthemideae</taxon>
        <taxon>Anthemidinae</taxon>
        <taxon>Tanacetum</taxon>
    </lineage>
</organism>
<keyword evidence="1" id="KW-1133">Transmembrane helix</keyword>
<dbReference type="InterPro" id="IPR028045">
    <property type="entry name" value="HROB"/>
</dbReference>
<dbReference type="EMBL" id="BKCJ010005669">
    <property type="protein sequence ID" value="GEU67998.1"/>
    <property type="molecule type" value="Genomic_DNA"/>
</dbReference>
<keyword evidence="1" id="KW-0812">Transmembrane</keyword>
<feature type="transmembrane region" description="Helical" evidence="1">
    <location>
        <begin position="222"/>
        <end position="240"/>
    </location>
</feature>